<dbReference type="Gene3D" id="3.40.30.10">
    <property type="entry name" value="Glutaredoxin"/>
    <property type="match status" value="1"/>
</dbReference>
<dbReference type="AlphaFoldDB" id="A0A8S8XCN1"/>
<proteinExistence type="inferred from homology"/>
<keyword evidence="5" id="KW-0676">Redox-active center</keyword>
<evidence type="ECO:0000256" key="4">
    <source>
        <dbReference type="ARBA" id="ARBA00023157"/>
    </source>
</evidence>
<evidence type="ECO:0000313" key="8">
    <source>
        <dbReference type="Proteomes" id="UP000681075"/>
    </source>
</evidence>
<comment type="similarity">
    <text evidence="2">Belongs to the thioredoxin family. DsbE subfamily.</text>
</comment>
<dbReference type="InterPro" id="IPR017937">
    <property type="entry name" value="Thioredoxin_CS"/>
</dbReference>
<protein>
    <submittedName>
        <fullName evidence="7">Thiol:disulfide interchange protein</fullName>
    </submittedName>
</protein>
<dbReference type="GO" id="GO:0015036">
    <property type="term" value="F:disulfide oxidoreductase activity"/>
    <property type="evidence" value="ECO:0007669"/>
    <property type="project" value="InterPro"/>
</dbReference>
<dbReference type="InterPro" id="IPR004799">
    <property type="entry name" value="Periplasmic_diS_OxRdtase_DsbE"/>
</dbReference>
<evidence type="ECO:0000256" key="2">
    <source>
        <dbReference type="ARBA" id="ARBA00007758"/>
    </source>
</evidence>
<keyword evidence="4" id="KW-1015">Disulfide bond</keyword>
<accession>A0A8S8XCN1</accession>
<dbReference type="InterPro" id="IPR036249">
    <property type="entry name" value="Thioredoxin-like_sf"/>
</dbReference>
<dbReference type="InterPro" id="IPR013740">
    <property type="entry name" value="Redoxin"/>
</dbReference>
<dbReference type="InterPro" id="IPR050553">
    <property type="entry name" value="Thioredoxin_ResA/DsbE_sf"/>
</dbReference>
<keyword evidence="3" id="KW-0201">Cytochrome c-type biogenesis</keyword>
<dbReference type="GO" id="GO:0030288">
    <property type="term" value="C:outer membrane-bounded periplasmic space"/>
    <property type="evidence" value="ECO:0007669"/>
    <property type="project" value="InterPro"/>
</dbReference>
<dbReference type="PROSITE" id="PS00194">
    <property type="entry name" value="THIOREDOXIN_1"/>
    <property type="match status" value="1"/>
</dbReference>
<dbReference type="Proteomes" id="UP000681075">
    <property type="component" value="Unassembled WGS sequence"/>
</dbReference>
<dbReference type="PANTHER" id="PTHR42852:SF6">
    <property type="entry name" value="THIOL:DISULFIDE INTERCHANGE PROTEIN DSBE"/>
    <property type="match status" value="1"/>
</dbReference>
<evidence type="ECO:0000256" key="3">
    <source>
        <dbReference type="ARBA" id="ARBA00022748"/>
    </source>
</evidence>
<dbReference type="PANTHER" id="PTHR42852">
    <property type="entry name" value="THIOL:DISULFIDE INTERCHANGE PROTEIN DSBE"/>
    <property type="match status" value="1"/>
</dbReference>
<dbReference type="NCBIfam" id="TIGR00385">
    <property type="entry name" value="dsbE"/>
    <property type="match status" value="1"/>
</dbReference>
<evidence type="ECO:0000313" key="7">
    <source>
        <dbReference type="EMBL" id="GIL39429.1"/>
    </source>
</evidence>
<evidence type="ECO:0000256" key="1">
    <source>
        <dbReference type="ARBA" id="ARBA00004196"/>
    </source>
</evidence>
<evidence type="ECO:0000259" key="6">
    <source>
        <dbReference type="PROSITE" id="PS51352"/>
    </source>
</evidence>
<dbReference type="GO" id="GO:0017004">
    <property type="term" value="P:cytochrome complex assembly"/>
    <property type="evidence" value="ECO:0007669"/>
    <property type="project" value="UniProtKB-KW"/>
</dbReference>
<sequence>MRRLLYLLPALLLAVLLFRFVTPLLRGDDPSRIASVLIGKPVPNFALASLDGTPGPSSDKHILSSASLRGQITLVNFFASWCTPCRAEHPTLMRVAASKKAVVIGIAYKDDPMASAKFLAELGNPFAQVGVDRAGATGIEFGLTGVPETFVIDAKGIVRFRHVGPLLERDVADKILPLLAKLKNEQ</sequence>
<dbReference type="InterPro" id="IPR013766">
    <property type="entry name" value="Thioredoxin_domain"/>
</dbReference>
<comment type="caution">
    <text evidence="7">The sequence shown here is derived from an EMBL/GenBank/DDBJ whole genome shotgun (WGS) entry which is preliminary data.</text>
</comment>
<name>A0A8S8XCN1_9PROT</name>
<dbReference type="Pfam" id="PF08534">
    <property type="entry name" value="Redoxin"/>
    <property type="match status" value="1"/>
</dbReference>
<evidence type="ECO:0000256" key="5">
    <source>
        <dbReference type="ARBA" id="ARBA00023284"/>
    </source>
</evidence>
<dbReference type="PROSITE" id="PS51352">
    <property type="entry name" value="THIOREDOXIN_2"/>
    <property type="match status" value="1"/>
</dbReference>
<dbReference type="EMBL" id="BOPV01000001">
    <property type="protein sequence ID" value="GIL39429.1"/>
    <property type="molecule type" value="Genomic_DNA"/>
</dbReference>
<organism evidence="7 8">
    <name type="scientific">Roseiterribacter gracilis</name>
    <dbReference type="NCBI Taxonomy" id="2812848"/>
    <lineage>
        <taxon>Bacteria</taxon>
        <taxon>Pseudomonadati</taxon>
        <taxon>Pseudomonadota</taxon>
        <taxon>Alphaproteobacteria</taxon>
        <taxon>Rhodospirillales</taxon>
        <taxon>Roseiterribacteraceae</taxon>
        <taxon>Roseiterribacter</taxon>
    </lineage>
</organism>
<reference evidence="7" key="1">
    <citation type="submission" date="2021-02" db="EMBL/GenBank/DDBJ databases">
        <title>Genome sequence of Rhodospirillales sp. strain TMPK1 isolated from soil.</title>
        <authorList>
            <person name="Nakai R."/>
            <person name="Kusada H."/>
            <person name="Tamaki H."/>
        </authorList>
    </citation>
    <scope>NUCLEOTIDE SEQUENCE</scope>
    <source>
        <strain evidence="7">TMPK1</strain>
    </source>
</reference>
<keyword evidence="8" id="KW-1185">Reference proteome</keyword>
<dbReference type="CDD" id="cd03010">
    <property type="entry name" value="TlpA_like_DsbE"/>
    <property type="match status" value="1"/>
</dbReference>
<dbReference type="SUPFAM" id="SSF52833">
    <property type="entry name" value="Thioredoxin-like"/>
    <property type="match status" value="1"/>
</dbReference>
<dbReference type="RefSeq" id="WP_420242533.1">
    <property type="nucleotide sequence ID" value="NZ_BOPV01000001.1"/>
</dbReference>
<comment type="subcellular location">
    <subcellularLocation>
        <location evidence="1">Cell envelope</location>
    </subcellularLocation>
</comment>
<gene>
    <name evidence="7" type="ORF">TMPK1_16660</name>
</gene>
<feature type="domain" description="Thioredoxin" evidence="6">
    <location>
        <begin position="36"/>
        <end position="184"/>
    </location>
</feature>